<dbReference type="Gene3D" id="3.30.470.30">
    <property type="entry name" value="DNA ligase/mRNA capping enzyme"/>
    <property type="match status" value="1"/>
</dbReference>
<feature type="region of interest" description="Disordered" evidence="1">
    <location>
        <begin position="118"/>
        <end position="137"/>
    </location>
</feature>
<name>A0A9K3GHY4_9EUKA</name>
<comment type="caution">
    <text evidence="2">The sequence shown here is derived from an EMBL/GenBank/DDBJ whole genome shotgun (WGS) entry which is preliminary data.</text>
</comment>
<feature type="non-terminal residue" evidence="2">
    <location>
        <position position="1"/>
    </location>
</feature>
<evidence type="ECO:0000313" key="2">
    <source>
        <dbReference type="EMBL" id="GIQ83337.1"/>
    </source>
</evidence>
<keyword evidence="3" id="KW-1185">Reference proteome</keyword>
<dbReference type="SUPFAM" id="SSF56091">
    <property type="entry name" value="DNA ligase/mRNA capping enzyme, catalytic domain"/>
    <property type="match status" value="1"/>
</dbReference>
<dbReference type="Proteomes" id="UP000265618">
    <property type="component" value="Unassembled WGS sequence"/>
</dbReference>
<accession>A0A9K3GHY4</accession>
<organism evidence="2 3">
    <name type="scientific">Kipferlia bialata</name>
    <dbReference type="NCBI Taxonomy" id="797122"/>
    <lineage>
        <taxon>Eukaryota</taxon>
        <taxon>Metamonada</taxon>
        <taxon>Carpediemonas-like organisms</taxon>
        <taxon>Kipferlia</taxon>
    </lineage>
</organism>
<evidence type="ECO:0000313" key="3">
    <source>
        <dbReference type="Proteomes" id="UP000265618"/>
    </source>
</evidence>
<dbReference type="AlphaFoldDB" id="A0A9K3GHY4"/>
<gene>
    <name evidence="2" type="ORF">KIPB_004642</name>
</gene>
<reference evidence="2 3" key="1">
    <citation type="journal article" date="2018" name="PLoS ONE">
        <title>The draft genome of Kipferlia bialata reveals reductive genome evolution in fornicate parasites.</title>
        <authorList>
            <person name="Tanifuji G."/>
            <person name="Takabayashi S."/>
            <person name="Kume K."/>
            <person name="Takagi M."/>
            <person name="Nakayama T."/>
            <person name="Kamikawa R."/>
            <person name="Inagaki Y."/>
            <person name="Hashimoto T."/>
        </authorList>
    </citation>
    <scope>NUCLEOTIDE SEQUENCE [LARGE SCALE GENOMIC DNA]</scope>
    <source>
        <strain evidence="2">NY0173</strain>
    </source>
</reference>
<protein>
    <submittedName>
        <fullName evidence="2">Uncharacterized protein</fullName>
    </submittedName>
</protein>
<feature type="compositionally biased region" description="Basic and acidic residues" evidence="1">
    <location>
        <begin position="118"/>
        <end position="127"/>
    </location>
</feature>
<proteinExistence type="predicted"/>
<evidence type="ECO:0000256" key="1">
    <source>
        <dbReference type="SAM" id="MobiDB-lite"/>
    </source>
</evidence>
<dbReference type="Gene3D" id="3.30.1490.70">
    <property type="match status" value="1"/>
</dbReference>
<sequence length="343" mass="37572">TNFGIWVDLATRAVTFQRRTGALGPQEAFYSYKKMIPSLTGIAQTMVTVMEETGTLAGILDANQGLDGASVLIFGEFYGGRYRDQTAGMIMVQPQIHYSPTCHFFPFDIAVCPEGDASVERENQRELAEDEGDPLPPHPSDMVYLSAHEVDSICEKAAGRCDLLTWATPVMVGTLEECKAIPVEGVATTIPGRLGLEPIPDNFWEGVVIRPLHQRGRHTIMKRKVNVMGSAGIAAAERAAKSKIRGSANANDTTDVLAPYRAAIDTIMTVDRATEIISHHGVAMKVIGRVIKEFSDEVMGLVMEGMDEAFFRLTDKTQAKLKKVIRKEAGVFVRQVFLQQAQG</sequence>
<dbReference type="EMBL" id="BDIP01001009">
    <property type="protein sequence ID" value="GIQ83337.1"/>
    <property type="molecule type" value="Genomic_DNA"/>
</dbReference>